<dbReference type="EMBL" id="JAAXLS010000030">
    <property type="protein sequence ID" value="NKQ57048.1"/>
    <property type="molecule type" value="Genomic_DNA"/>
</dbReference>
<dbReference type="Proteomes" id="UP000715441">
    <property type="component" value="Unassembled WGS sequence"/>
</dbReference>
<sequence length="141" mass="13917">MTLSCAARRIAVVPAAMAAAALAAVLPAVAATDPAVAIAQSLAAGDGPGAAQQIESAGFEHDSRRLAHVIVEGGHLAVRNHNGDGFRDAVAFAFPHSGVPFSGAMATFGLAATEVAATGVTPDEALVGGETIAATTKAYLI</sequence>
<evidence type="ECO:0000256" key="1">
    <source>
        <dbReference type="SAM" id="SignalP"/>
    </source>
</evidence>
<keyword evidence="3" id="KW-1185">Reference proteome</keyword>
<dbReference type="RefSeq" id="WP_168520074.1">
    <property type="nucleotide sequence ID" value="NZ_JAAXLS010000030.1"/>
</dbReference>
<keyword evidence="1" id="KW-0732">Signal</keyword>
<gene>
    <name evidence="2" type="ORF">HFP15_29680</name>
</gene>
<feature type="signal peptide" evidence="1">
    <location>
        <begin position="1"/>
        <end position="30"/>
    </location>
</feature>
<evidence type="ECO:0000313" key="3">
    <source>
        <dbReference type="Proteomes" id="UP000715441"/>
    </source>
</evidence>
<accession>A0ABX1JBB5</accession>
<reference evidence="2 3" key="1">
    <citation type="submission" date="2020-04" db="EMBL/GenBank/DDBJ databases">
        <title>Novel species.</title>
        <authorList>
            <person name="Teo W.F.A."/>
            <person name="Lipun K."/>
            <person name="Srisuk N."/>
            <person name="Duangmal K."/>
        </authorList>
    </citation>
    <scope>NUCLEOTIDE SEQUENCE [LARGE SCALE GENOMIC DNA]</scope>
    <source>
        <strain evidence="2 3">K13G38</strain>
    </source>
</reference>
<feature type="chain" id="PRO_5045106842" evidence="1">
    <location>
        <begin position="31"/>
        <end position="141"/>
    </location>
</feature>
<comment type="caution">
    <text evidence="2">The sequence shown here is derived from an EMBL/GenBank/DDBJ whole genome shotgun (WGS) entry which is preliminary data.</text>
</comment>
<name>A0ABX1JBB5_9PSEU</name>
<organism evidence="2 3">
    <name type="scientific">Amycolatopsis acididurans</name>
    <dbReference type="NCBI Taxonomy" id="2724524"/>
    <lineage>
        <taxon>Bacteria</taxon>
        <taxon>Bacillati</taxon>
        <taxon>Actinomycetota</taxon>
        <taxon>Actinomycetes</taxon>
        <taxon>Pseudonocardiales</taxon>
        <taxon>Pseudonocardiaceae</taxon>
        <taxon>Amycolatopsis</taxon>
    </lineage>
</organism>
<proteinExistence type="predicted"/>
<protein>
    <submittedName>
        <fullName evidence="2">Uncharacterized protein</fullName>
    </submittedName>
</protein>
<evidence type="ECO:0000313" key="2">
    <source>
        <dbReference type="EMBL" id="NKQ57048.1"/>
    </source>
</evidence>